<evidence type="ECO:0000256" key="4">
    <source>
        <dbReference type="ARBA" id="ARBA00022801"/>
    </source>
</evidence>
<dbReference type="PANTHER" id="PTHR11086:SF18">
    <property type="entry name" value="DEOXYCYTIDYLATE DEAMINASE"/>
    <property type="match status" value="1"/>
</dbReference>
<dbReference type="InterPro" id="IPR015517">
    <property type="entry name" value="dCMP_deaminase-rel"/>
</dbReference>
<dbReference type="PANTHER" id="PTHR11086">
    <property type="entry name" value="DEOXYCYTIDYLATE DEAMINASE-RELATED"/>
    <property type="match status" value="1"/>
</dbReference>
<organism evidence="9 10">
    <name type="scientific">Perkinsus olseni</name>
    <name type="common">Perkinsus atlanticus</name>
    <dbReference type="NCBI Taxonomy" id="32597"/>
    <lineage>
        <taxon>Eukaryota</taxon>
        <taxon>Sar</taxon>
        <taxon>Alveolata</taxon>
        <taxon>Perkinsozoa</taxon>
        <taxon>Perkinsea</taxon>
        <taxon>Perkinsida</taxon>
        <taxon>Perkinsidae</taxon>
        <taxon>Perkinsus</taxon>
    </lineage>
</organism>
<dbReference type="EC" id="3.5.4.12" evidence="6"/>
<evidence type="ECO:0000313" key="10">
    <source>
        <dbReference type="Proteomes" id="UP000574390"/>
    </source>
</evidence>
<dbReference type="InterPro" id="IPR016193">
    <property type="entry name" value="Cytidine_deaminase-like"/>
</dbReference>
<proteinExistence type="inferred from homology"/>
<dbReference type="GO" id="GO:0004132">
    <property type="term" value="F:dCMP deaminase activity"/>
    <property type="evidence" value="ECO:0007669"/>
    <property type="project" value="TreeGrafter"/>
</dbReference>
<evidence type="ECO:0000256" key="2">
    <source>
        <dbReference type="ARBA" id="ARBA00022723"/>
    </source>
</evidence>
<keyword evidence="3" id="KW-0545">Nucleotide biosynthesis</keyword>
<dbReference type="GO" id="GO:0008270">
    <property type="term" value="F:zinc ion binding"/>
    <property type="evidence" value="ECO:0007669"/>
    <property type="project" value="InterPro"/>
</dbReference>
<dbReference type="AlphaFoldDB" id="A0A7J6PY39"/>
<evidence type="ECO:0000256" key="1">
    <source>
        <dbReference type="ARBA" id="ARBA00006576"/>
    </source>
</evidence>
<feature type="domain" description="CMP/dCMP-type deaminase" evidence="8">
    <location>
        <begin position="22"/>
        <end position="259"/>
    </location>
</feature>
<evidence type="ECO:0000259" key="8">
    <source>
        <dbReference type="PROSITE" id="PS51747"/>
    </source>
</evidence>
<keyword evidence="2" id="KW-0479">Metal-binding</keyword>
<dbReference type="Gene3D" id="3.40.140.10">
    <property type="entry name" value="Cytidine Deaminase, domain 2"/>
    <property type="match status" value="2"/>
</dbReference>
<dbReference type="InterPro" id="IPR016192">
    <property type="entry name" value="APOBEC/CMP_deaminase_Zn-bd"/>
</dbReference>
<comment type="caution">
    <text evidence="9">The sequence shown here is derived from an EMBL/GenBank/DDBJ whole genome shotgun (WGS) entry which is preliminary data.</text>
</comment>
<evidence type="ECO:0000256" key="6">
    <source>
        <dbReference type="ARBA" id="ARBA00038938"/>
    </source>
</evidence>
<evidence type="ECO:0000256" key="7">
    <source>
        <dbReference type="ARBA" id="ARBA00041763"/>
    </source>
</evidence>
<reference evidence="9 10" key="1">
    <citation type="submission" date="2020-04" db="EMBL/GenBank/DDBJ databases">
        <title>Perkinsus olseni comparative genomics.</title>
        <authorList>
            <person name="Bogema D.R."/>
        </authorList>
    </citation>
    <scope>NUCLEOTIDE SEQUENCE [LARGE SCALE GENOMIC DNA]</scope>
    <source>
        <strain evidence="9">ATCC PRA-205</strain>
    </source>
</reference>
<keyword evidence="5" id="KW-0862">Zinc</keyword>
<keyword evidence="4" id="KW-0378">Hydrolase</keyword>
<dbReference type="GO" id="GO:0005737">
    <property type="term" value="C:cytoplasm"/>
    <property type="evidence" value="ECO:0007669"/>
    <property type="project" value="TreeGrafter"/>
</dbReference>
<comment type="similarity">
    <text evidence="1">Belongs to the cytidine and deoxycytidylate deaminase family.</text>
</comment>
<name>A0A7J6PY39_PEROL</name>
<dbReference type="PROSITE" id="PS51747">
    <property type="entry name" value="CYT_DCMP_DEAMINASES_2"/>
    <property type="match status" value="1"/>
</dbReference>
<dbReference type="InterPro" id="IPR002125">
    <property type="entry name" value="CMP_dCMP_dom"/>
</dbReference>
<dbReference type="EMBL" id="JABANM010033522">
    <property type="protein sequence ID" value="KAF4701134.1"/>
    <property type="molecule type" value="Genomic_DNA"/>
</dbReference>
<evidence type="ECO:0000256" key="3">
    <source>
        <dbReference type="ARBA" id="ARBA00022727"/>
    </source>
</evidence>
<evidence type="ECO:0000313" key="9">
    <source>
        <dbReference type="EMBL" id="KAF4701134.1"/>
    </source>
</evidence>
<dbReference type="Pfam" id="PF00383">
    <property type="entry name" value="dCMP_cyt_deam_1"/>
    <property type="match status" value="1"/>
</dbReference>
<evidence type="ECO:0000256" key="5">
    <source>
        <dbReference type="ARBA" id="ARBA00022833"/>
    </source>
</evidence>
<sequence length="259" mass="28656">MSESPIMKVPNDDPGPRDDNLGWAEYFMALAHVTAMRSKDPSTQVGAVIVNPDNKVVGIGNGLGKPEALVEHIYEYESLSAALARSTEGSDADCEAIGDFFEFLAGILVIYGNTEALGLLVHAVVLIQAVEQTPAKPLDLSVFPDLDIYRFKTVRYNGFPSMGEIDNDALLNWGKKGDKPIDSKYWFVCHAEMNAIMNKNQHDIRDCAIYTTLFPCHECAKLILQAGITHVYYASDSHHDTDSARASRRMLRLAHVHCE</sequence>
<dbReference type="PROSITE" id="PS00903">
    <property type="entry name" value="CYT_DCMP_DEAMINASES_1"/>
    <property type="match status" value="1"/>
</dbReference>
<protein>
    <recommendedName>
        <fullName evidence="7">dCMP deaminase</fullName>
        <ecNumber evidence="6">3.5.4.12</ecNumber>
    </recommendedName>
    <alternativeName>
        <fullName evidence="7">dCMP deaminase</fullName>
    </alternativeName>
</protein>
<gene>
    <name evidence="9" type="ORF">FOZ62_022235</name>
</gene>
<accession>A0A7J6PY39</accession>
<dbReference type="SUPFAM" id="SSF53927">
    <property type="entry name" value="Cytidine deaminase-like"/>
    <property type="match status" value="1"/>
</dbReference>
<dbReference type="Proteomes" id="UP000574390">
    <property type="component" value="Unassembled WGS sequence"/>
</dbReference>